<accession>A0AAD4BV42</accession>
<feature type="non-terminal residue" evidence="1">
    <location>
        <position position="1"/>
    </location>
</feature>
<reference evidence="1" key="1">
    <citation type="submission" date="2019-10" db="EMBL/GenBank/DDBJ databases">
        <authorList>
            <consortium name="DOE Joint Genome Institute"/>
            <person name="Kuo A."/>
            <person name="Miyauchi S."/>
            <person name="Kiss E."/>
            <person name="Drula E."/>
            <person name="Kohler A."/>
            <person name="Sanchez-Garcia M."/>
            <person name="Andreopoulos B."/>
            <person name="Barry K.W."/>
            <person name="Bonito G."/>
            <person name="Buee M."/>
            <person name="Carver A."/>
            <person name="Chen C."/>
            <person name="Cichocki N."/>
            <person name="Clum A."/>
            <person name="Culley D."/>
            <person name="Crous P.W."/>
            <person name="Fauchery L."/>
            <person name="Girlanda M."/>
            <person name="Hayes R."/>
            <person name="Keri Z."/>
            <person name="LaButti K."/>
            <person name="Lipzen A."/>
            <person name="Lombard V."/>
            <person name="Magnuson J."/>
            <person name="Maillard F."/>
            <person name="Morin E."/>
            <person name="Murat C."/>
            <person name="Nolan M."/>
            <person name="Ohm R."/>
            <person name="Pangilinan J."/>
            <person name="Pereira M."/>
            <person name="Perotto S."/>
            <person name="Peter M."/>
            <person name="Riley R."/>
            <person name="Sitrit Y."/>
            <person name="Stielow B."/>
            <person name="Szollosi G."/>
            <person name="Zifcakova L."/>
            <person name="Stursova M."/>
            <person name="Spatafora J.W."/>
            <person name="Tedersoo L."/>
            <person name="Vaario L.-M."/>
            <person name="Yamada A."/>
            <person name="Yan M."/>
            <person name="Wang P."/>
            <person name="Xu J."/>
            <person name="Bruns T."/>
            <person name="Baldrian P."/>
            <person name="Vilgalys R."/>
            <person name="Henrissat B."/>
            <person name="Grigoriev I.V."/>
            <person name="Hibbett D."/>
            <person name="Nagy L.G."/>
            <person name="Martin F.M."/>
        </authorList>
    </citation>
    <scope>NUCLEOTIDE SEQUENCE</scope>
    <source>
        <strain evidence="1">BED1</strain>
    </source>
</reference>
<dbReference type="EMBL" id="WHUW01000012">
    <property type="protein sequence ID" value="KAF8440235.1"/>
    <property type="molecule type" value="Genomic_DNA"/>
</dbReference>
<gene>
    <name evidence="1" type="ORF">L210DRAFT_845728</name>
</gene>
<keyword evidence="2" id="KW-1185">Reference proteome</keyword>
<dbReference type="AlphaFoldDB" id="A0AAD4BV42"/>
<reference evidence="1" key="2">
    <citation type="journal article" date="2020" name="Nat. Commun.">
        <title>Large-scale genome sequencing of mycorrhizal fungi provides insights into the early evolution of symbiotic traits.</title>
        <authorList>
            <person name="Miyauchi S."/>
            <person name="Kiss E."/>
            <person name="Kuo A."/>
            <person name="Drula E."/>
            <person name="Kohler A."/>
            <person name="Sanchez-Garcia M."/>
            <person name="Morin E."/>
            <person name="Andreopoulos B."/>
            <person name="Barry K.W."/>
            <person name="Bonito G."/>
            <person name="Buee M."/>
            <person name="Carver A."/>
            <person name="Chen C."/>
            <person name="Cichocki N."/>
            <person name="Clum A."/>
            <person name="Culley D."/>
            <person name="Crous P.W."/>
            <person name="Fauchery L."/>
            <person name="Girlanda M."/>
            <person name="Hayes R.D."/>
            <person name="Keri Z."/>
            <person name="LaButti K."/>
            <person name="Lipzen A."/>
            <person name="Lombard V."/>
            <person name="Magnuson J."/>
            <person name="Maillard F."/>
            <person name="Murat C."/>
            <person name="Nolan M."/>
            <person name="Ohm R.A."/>
            <person name="Pangilinan J."/>
            <person name="Pereira M.F."/>
            <person name="Perotto S."/>
            <person name="Peter M."/>
            <person name="Pfister S."/>
            <person name="Riley R."/>
            <person name="Sitrit Y."/>
            <person name="Stielow J.B."/>
            <person name="Szollosi G."/>
            <person name="Zifcakova L."/>
            <person name="Stursova M."/>
            <person name="Spatafora J.W."/>
            <person name="Tedersoo L."/>
            <person name="Vaario L.M."/>
            <person name="Yamada A."/>
            <person name="Yan M."/>
            <person name="Wang P."/>
            <person name="Xu J."/>
            <person name="Bruns T."/>
            <person name="Baldrian P."/>
            <person name="Vilgalys R."/>
            <person name="Dunand C."/>
            <person name="Henrissat B."/>
            <person name="Grigoriev I.V."/>
            <person name="Hibbett D."/>
            <person name="Nagy L.G."/>
            <person name="Martin F.M."/>
        </authorList>
    </citation>
    <scope>NUCLEOTIDE SEQUENCE</scope>
    <source>
        <strain evidence="1">BED1</strain>
    </source>
</reference>
<evidence type="ECO:0000313" key="1">
    <source>
        <dbReference type="EMBL" id="KAF8440235.1"/>
    </source>
</evidence>
<organism evidence="1 2">
    <name type="scientific">Boletus edulis BED1</name>
    <dbReference type="NCBI Taxonomy" id="1328754"/>
    <lineage>
        <taxon>Eukaryota</taxon>
        <taxon>Fungi</taxon>
        <taxon>Dikarya</taxon>
        <taxon>Basidiomycota</taxon>
        <taxon>Agaricomycotina</taxon>
        <taxon>Agaricomycetes</taxon>
        <taxon>Agaricomycetidae</taxon>
        <taxon>Boletales</taxon>
        <taxon>Boletineae</taxon>
        <taxon>Boletaceae</taxon>
        <taxon>Boletoideae</taxon>
        <taxon>Boletus</taxon>
    </lineage>
</organism>
<protein>
    <submittedName>
        <fullName evidence="1">Uncharacterized protein</fullName>
    </submittedName>
</protein>
<comment type="caution">
    <text evidence="1">The sequence shown here is derived from an EMBL/GenBank/DDBJ whole genome shotgun (WGS) entry which is preliminary data.</text>
</comment>
<evidence type="ECO:0000313" key="2">
    <source>
        <dbReference type="Proteomes" id="UP001194468"/>
    </source>
</evidence>
<proteinExistence type="predicted"/>
<dbReference type="Proteomes" id="UP001194468">
    <property type="component" value="Unassembled WGS sequence"/>
</dbReference>
<name>A0AAD4BV42_BOLED</name>
<sequence>PISKLFIKDFKAKAEEFGLHNKTLDNAIIVEVLPEWIEETSLEEIHGGLYINHVKWIPKQSGDTPCNMILYNRNHCCHYMQSHHPITYIKYSNATMNLKTAELSMKSSFIMAIKKGKHIIDKNGVWLVQFIDMDKFAQSNIGLGEH</sequence>